<comment type="caution">
    <text evidence="1">The sequence shown here is derived from an EMBL/GenBank/DDBJ whole genome shotgun (WGS) entry which is preliminary data.</text>
</comment>
<sequence length="333" mass="38019">MDISQHALKPEAVYEQTRRSIALFFRRYDNTNITREDCDRLAASILGGPVSPTLVQGDTSYTVIVSSSDQEARTKVVQFRPMEIGMGYHEFARLSYGEALVPDCKLRGTLGYVDAYVLDRVPGRAFRLVARQLLAPDGEQRLRRTVEDLARFFASAWRNGPKEKPRPRQLGVYYNTLGQVSLALGEEFRRKLDEIRQGLPLLFRPDYPTVVQHAELADANIYVDEATGRLDGVVDWADVNVVDAPFGVTLYGVEAVLGIQTPDSCHFHPRHVDLRYHFWQTLYAELGPISYDDQRSIEIAWMFGLLEHFGVFRKDFPYITAARRTFLKTLLLR</sequence>
<dbReference type="Proteomes" id="UP001497700">
    <property type="component" value="Unassembled WGS sequence"/>
</dbReference>
<evidence type="ECO:0000313" key="1">
    <source>
        <dbReference type="EMBL" id="KAI4869502.1"/>
    </source>
</evidence>
<proteinExistence type="predicted"/>
<reference evidence="1 2" key="1">
    <citation type="journal article" date="2022" name="New Phytol.">
        <title>Ecological generalism drives hyperdiversity of secondary metabolite gene clusters in xylarialean endophytes.</title>
        <authorList>
            <person name="Franco M.E.E."/>
            <person name="Wisecaver J.H."/>
            <person name="Arnold A.E."/>
            <person name="Ju Y.M."/>
            <person name="Slot J.C."/>
            <person name="Ahrendt S."/>
            <person name="Moore L.P."/>
            <person name="Eastman K.E."/>
            <person name="Scott K."/>
            <person name="Konkel Z."/>
            <person name="Mondo S.J."/>
            <person name="Kuo A."/>
            <person name="Hayes R.D."/>
            <person name="Haridas S."/>
            <person name="Andreopoulos B."/>
            <person name="Riley R."/>
            <person name="LaButti K."/>
            <person name="Pangilinan J."/>
            <person name="Lipzen A."/>
            <person name="Amirebrahimi M."/>
            <person name="Yan J."/>
            <person name="Adam C."/>
            <person name="Keymanesh K."/>
            <person name="Ng V."/>
            <person name="Louie K."/>
            <person name="Northen T."/>
            <person name="Drula E."/>
            <person name="Henrissat B."/>
            <person name="Hsieh H.M."/>
            <person name="Youens-Clark K."/>
            <person name="Lutzoni F."/>
            <person name="Miadlikowska J."/>
            <person name="Eastwood D.C."/>
            <person name="Hamelin R.C."/>
            <person name="Grigoriev I.V."/>
            <person name="U'Ren J.M."/>
        </authorList>
    </citation>
    <scope>NUCLEOTIDE SEQUENCE [LARGE SCALE GENOMIC DNA]</scope>
    <source>
        <strain evidence="1 2">CBS 119005</strain>
    </source>
</reference>
<dbReference type="EMBL" id="MU393430">
    <property type="protein sequence ID" value="KAI4869502.1"/>
    <property type="molecule type" value="Genomic_DNA"/>
</dbReference>
<organism evidence="1 2">
    <name type="scientific">Hypoxylon rubiginosum</name>
    <dbReference type="NCBI Taxonomy" id="110542"/>
    <lineage>
        <taxon>Eukaryota</taxon>
        <taxon>Fungi</taxon>
        <taxon>Dikarya</taxon>
        <taxon>Ascomycota</taxon>
        <taxon>Pezizomycotina</taxon>
        <taxon>Sordariomycetes</taxon>
        <taxon>Xylariomycetidae</taxon>
        <taxon>Xylariales</taxon>
        <taxon>Hypoxylaceae</taxon>
        <taxon>Hypoxylon</taxon>
    </lineage>
</organism>
<gene>
    <name evidence="1" type="ORF">F4820DRAFT_12173</name>
</gene>
<name>A0ACB9ZD86_9PEZI</name>
<protein>
    <submittedName>
        <fullName evidence="1">Uncharacterized protein</fullName>
    </submittedName>
</protein>
<keyword evidence="2" id="KW-1185">Reference proteome</keyword>
<evidence type="ECO:0000313" key="2">
    <source>
        <dbReference type="Proteomes" id="UP001497700"/>
    </source>
</evidence>
<accession>A0ACB9ZD86</accession>